<dbReference type="AlphaFoldDB" id="A0A5P8JW83"/>
<dbReference type="InterPro" id="IPR010982">
    <property type="entry name" value="Lambda_DNA-bd_dom_sf"/>
</dbReference>
<dbReference type="SMART" id="SM00530">
    <property type="entry name" value="HTH_XRE"/>
    <property type="match status" value="1"/>
</dbReference>
<dbReference type="RefSeq" id="WP_056962911.1">
    <property type="nucleotide sequence ID" value="NZ_CP045068.1"/>
</dbReference>
<dbReference type="EMBL" id="CP045068">
    <property type="protein sequence ID" value="QFQ93030.1"/>
    <property type="molecule type" value="Genomic_DNA"/>
</dbReference>
<dbReference type="InterPro" id="IPR001387">
    <property type="entry name" value="Cro/C1-type_HTH"/>
</dbReference>
<evidence type="ECO:0000313" key="2">
    <source>
        <dbReference type="EMBL" id="QFQ93030.1"/>
    </source>
</evidence>
<reference evidence="2 3" key="1">
    <citation type="submission" date="2019-10" db="EMBL/GenBank/DDBJ databases">
        <title>Genome sequencing of Lactobacillus manihotivorans.</title>
        <authorList>
            <person name="Kim K."/>
        </authorList>
    </citation>
    <scope>NUCLEOTIDE SEQUENCE [LARGE SCALE GENOMIC DNA]</scope>
    <source>
        <strain evidence="2 3">LM010</strain>
    </source>
</reference>
<dbReference type="Proteomes" id="UP000388452">
    <property type="component" value="Chromosome"/>
</dbReference>
<organism evidence="2 3">
    <name type="scientific">Lacticaseibacillus manihotivorans</name>
    <dbReference type="NCBI Taxonomy" id="88233"/>
    <lineage>
        <taxon>Bacteria</taxon>
        <taxon>Bacillati</taxon>
        <taxon>Bacillota</taxon>
        <taxon>Bacilli</taxon>
        <taxon>Lactobacillales</taxon>
        <taxon>Lactobacillaceae</taxon>
        <taxon>Lacticaseibacillus</taxon>
    </lineage>
</organism>
<dbReference type="GO" id="GO:0003677">
    <property type="term" value="F:DNA binding"/>
    <property type="evidence" value="ECO:0007669"/>
    <property type="project" value="InterPro"/>
</dbReference>
<dbReference type="CDD" id="cd00093">
    <property type="entry name" value="HTH_XRE"/>
    <property type="match status" value="1"/>
</dbReference>
<sequence>MMTETVGSALRQTRKNRGESIVEVAKATHTSPASFTKWENDQTIPSERSIRKLAEYYDSDPLDVLALAYPDKYAKAKNAMPDIEGKTIIRLEDLLSNNTVLTYNDQVLSAAKKELVASFAAGLVIASTTNPEAE</sequence>
<evidence type="ECO:0000259" key="1">
    <source>
        <dbReference type="PROSITE" id="PS50943"/>
    </source>
</evidence>
<gene>
    <name evidence="2" type="ORF">LM010_13580</name>
</gene>
<dbReference type="SUPFAM" id="SSF47413">
    <property type="entry name" value="lambda repressor-like DNA-binding domains"/>
    <property type="match status" value="1"/>
</dbReference>
<proteinExistence type="predicted"/>
<dbReference type="Gene3D" id="1.10.260.40">
    <property type="entry name" value="lambda repressor-like DNA-binding domains"/>
    <property type="match status" value="1"/>
</dbReference>
<feature type="domain" description="HTH cro/C1-type" evidence="1">
    <location>
        <begin position="10"/>
        <end position="65"/>
    </location>
</feature>
<protein>
    <submittedName>
        <fullName evidence="2">Helix-turn-helix domain-containing protein</fullName>
    </submittedName>
</protein>
<dbReference type="PROSITE" id="PS50943">
    <property type="entry name" value="HTH_CROC1"/>
    <property type="match status" value="1"/>
</dbReference>
<dbReference type="Pfam" id="PF12844">
    <property type="entry name" value="HTH_19"/>
    <property type="match status" value="1"/>
</dbReference>
<accession>A0A5P8JW83</accession>
<name>A0A5P8JW83_9LACO</name>
<evidence type="ECO:0000313" key="3">
    <source>
        <dbReference type="Proteomes" id="UP000388452"/>
    </source>
</evidence>